<organism evidence="5 6">
    <name type="scientific">Salmonella virus VSe101</name>
    <dbReference type="NCBI Taxonomy" id="2653660"/>
    <lineage>
        <taxon>Viruses</taxon>
        <taxon>Duplodnaviria</taxon>
        <taxon>Heunggongvirae</taxon>
        <taxon>Uroviricota</taxon>
        <taxon>Caudoviricetes</taxon>
        <taxon>Sarkviridae</taxon>
        <taxon>Guernseyvirinae</taxon>
        <taxon>Jerseyvirus</taxon>
        <taxon>Jerseyvirus VSe101</taxon>
    </lineage>
</organism>
<keyword evidence="6" id="KW-1185">Reference proteome</keyword>
<dbReference type="Proteomes" id="UP000325812">
    <property type="component" value="Segment"/>
</dbReference>
<feature type="domain" description="Helicase ATP-binding" evidence="4">
    <location>
        <begin position="366"/>
        <end position="540"/>
    </location>
</feature>
<dbReference type="GO" id="GO:0005524">
    <property type="term" value="F:ATP binding"/>
    <property type="evidence" value="ECO:0007669"/>
    <property type="project" value="InterPro"/>
</dbReference>
<dbReference type="InterPro" id="IPR000330">
    <property type="entry name" value="SNF2_N"/>
</dbReference>
<dbReference type="Gene3D" id="3.10.28.10">
    <property type="entry name" value="Homing endonucleases"/>
    <property type="match status" value="1"/>
</dbReference>
<sequence length="826" mass="92772">MSKFARRPYQKLMTSFMLQHPRCNIWASMGSGKCLKRGTEVIMFDGTTKKVEDVIVGDVLMGPDSTPRNVLSLGRGREMMYEVKPRKGESYTVNESHILSLRTTTGIAKGSWPDNTVFDISVRDWLKLPKYVTGPNGYLKGWRASVDFARKEQDDVLLPPYLLGLWLGDGTSSSGAITSGAITSGENEKEIREYLESYAARNGMQIRKEGLTWSISYGNTGHKKHGFTHALKSAGVLNNKHIPHNYKCGDRRQRLELLAGLLDSDGYCDLSKAGFDWISVSERLADDFCYLCRSLGFAAYKKKTRKRCANTDVWGDYFRVSVSGDFSEVPFVRGRHQNLPKRNINKNVLNVGIESITPVGVDDYYGFTIDGDHRFLLGDFTVTHNTSSTLWVLNRLFRNGQLNDDDRVLILAPLRVASGTWPAEQARWNFPCLRVVDATGSEKRRIVALESDANVVCTNYEVIEWLTDYYGKDDWPFTVIVADESTKLKSFRSRSGGSKRARALSKVAFGKVKRFINLTGTPSPNGLKDLWGQNWFIDAGERLGSSYTAFTDRWFNSVQKGKSAMAREYHARPGADNEIHQKMKDISLTIDAAEWFGCEAPVIVPVEIDLPKKARQAYIDMEEKLFAELESGEVEAANAAAKTAKCLQIASGAVYVSGPDGEATKDWEKVHDAKLDALESIVEELQGAPLLVAYQFKHELERILRRFPQAQAFAKGAKGNKQMESWNRGEIEILCVHPASAGHGLNLQDGGHHLAFISQGWNLEHYLQVVERIGPVRQKQAGHERPVFLYHIVAKDTLDEVVAARTDEKKSVQEELLNYMKRRGKR</sequence>
<feature type="domain" description="DOD-type homing endonuclease" evidence="3">
    <location>
        <begin position="162"/>
        <end position="297"/>
    </location>
</feature>
<dbReference type="InterPro" id="IPR004042">
    <property type="entry name" value="Intein_endonuc_central"/>
</dbReference>
<dbReference type="InterPro" id="IPR004860">
    <property type="entry name" value="LAGLIDADG_dom"/>
</dbReference>
<evidence type="ECO:0000313" key="5">
    <source>
        <dbReference type="EMBL" id="QFR58887.1"/>
    </source>
</evidence>
<dbReference type="Pfam" id="PF00176">
    <property type="entry name" value="SNF2-rel_dom"/>
    <property type="match status" value="1"/>
</dbReference>
<dbReference type="PROSITE" id="PS51192">
    <property type="entry name" value="HELICASE_ATP_BIND_1"/>
    <property type="match status" value="1"/>
</dbReference>
<dbReference type="Gene3D" id="3.40.50.300">
    <property type="entry name" value="P-loop containing nucleotide triphosphate hydrolases"/>
    <property type="match status" value="1"/>
</dbReference>
<name>A0A5P8PNG6_9CAUD</name>
<dbReference type="SUPFAM" id="SSF55608">
    <property type="entry name" value="Homing endonucleases"/>
    <property type="match status" value="1"/>
</dbReference>
<dbReference type="Gene3D" id="3.40.50.10810">
    <property type="entry name" value="Tandem AAA-ATPase domain"/>
    <property type="match status" value="1"/>
</dbReference>
<gene>
    <name evidence="5" type="ORF">vse101_35</name>
</gene>
<evidence type="ECO:0000256" key="1">
    <source>
        <dbReference type="ARBA" id="ARBA00022813"/>
    </source>
</evidence>
<dbReference type="Gene3D" id="2.170.16.10">
    <property type="entry name" value="Hedgehog/Intein (Hint) domain"/>
    <property type="match status" value="1"/>
</dbReference>
<dbReference type="InterPro" id="IPR036844">
    <property type="entry name" value="Hint_dom_sf"/>
</dbReference>
<evidence type="ECO:0000313" key="6">
    <source>
        <dbReference type="Proteomes" id="UP000325812"/>
    </source>
</evidence>
<dbReference type="SUPFAM" id="SSF51294">
    <property type="entry name" value="Hedgehog/intein (Hint) domain"/>
    <property type="match status" value="1"/>
</dbReference>
<dbReference type="Pfam" id="PF05203">
    <property type="entry name" value="Hom_end_hint"/>
    <property type="match status" value="1"/>
</dbReference>
<evidence type="ECO:0000259" key="3">
    <source>
        <dbReference type="PROSITE" id="PS50819"/>
    </source>
</evidence>
<dbReference type="Pfam" id="PF14528">
    <property type="entry name" value="LAGLIDADG_3"/>
    <property type="match status" value="1"/>
</dbReference>
<proteinExistence type="predicted"/>
<keyword evidence="5" id="KW-0067">ATP-binding</keyword>
<dbReference type="SUPFAM" id="SSF52540">
    <property type="entry name" value="P-loop containing nucleoside triphosphate hydrolases"/>
    <property type="match status" value="2"/>
</dbReference>
<reference evidence="5 6" key="1">
    <citation type="submission" date="2019-08" db="EMBL/GenBank/DDBJ databases">
        <title>Complete genome sequence of Salmonella Enteritidis bacteriophage VSe101.</title>
        <authorList>
            <person name="Denisenko E."/>
            <person name="Kislichkina A."/>
            <person name="Verevkin V."/>
            <person name="Krasilnikova V."/>
            <person name="Volozhantsev N."/>
        </authorList>
    </citation>
    <scope>NUCLEOTIDE SEQUENCE [LARGE SCALE GENOMIC DNA]</scope>
    <source>
        <strain evidence="5">VSe101</strain>
    </source>
</reference>
<protein>
    <submittedName>
        <fullName evidence="5">DNA helicase</fullName>
    </submittedName>
</protein>
<dbReference type="PROSITE" id="PS50819">
    <property type="entry name" value="INTEIN_ENDONUCLEASE"/>
    <property type="match status" value="1"/>
</dbReference>
<dbReference type="InterPro" id="IPR014001">
    <property type="entry name" value="Helicase_ATP-bd"/>
</dbReference>
<evidence type="ECO:0000256" key="2">
    <source>
        <dbReference type="ARBA" id="ARBA00023000"/>
    </source>
</evidence>
<keyword evidence="5" id="KW-0547">Nucleotide-binding</keyword>
<dbReference type="InterPro" id="IPR038718">
    <property type="entry name" value="SNF2-like_sf"/>
</dbReference>
<dbReference type="GO" id="GO:0004519">
    <property type="term" value="F:endonuclease activity"/>
    <property type="evidence" value="ECO:0007669"/>
    <property type="project" value="InterPro"/>
</dbReference>
<dbReference type="PROSITE" id="PS50817">
    <property type="entry name" value="INTEIN_N_TER"/>
    <property type="match status" value="1"/>
</dbReference>
<evidence type="ECO:0000259" key="4">
    <source>
        <dbReference type="PROSITE" id="PS51192"/>
    </source>
</evidence>
<dbReference type="GO" id="GO:0016539">
    <property type="term" value="P:intein-mediated protein splicing"/>
    <property type="evidence" value="ECO:0007669"/>
    <property type="project" value="InterPro"/>
</dbReference>
<dbReference type="InterPro" id="IPR006141">
    <property type="entry name" value="Intein_N"/>
</dbReference>
<dbReference type="InterPro" id="IPR027417">
    <property type="entry name" value="P-loop_NTPase"/>
</dbReference>
<keyword evidence="2" id="KW-0651">Protein splicing</keyword>
<dbReference type="GO" id="GO:0004386">
    <property type="term" value="F:helicase activity"/>
    <property type="evidence" value="ECO:0007669"/>
    <property type="project" value="UniProtKB-KW"/>
</dbReference>
<dbReference type="InterPro" id="IPR027434">
    <property type="entry name" value="Homing_endonucl"/>
</dbReference>
<keyword evidence="5" id="KW-0347">Helicase</keyword>
<dbReference type="PANTHER" id="PTHR10799">
    <property type="entry name" value="SNF2/RAD54 HELICASE FAMILY"/>
    <property type="match status" value="1"/>
</dbReference>
<dbReference type="EMBL" id="MN393078">
    <property type="protein sequence ID" value="QFR58887.1"/>
    <property type="molecule type" value="Genomic_DNA"/>
</dbReference>
<keyword evidence="5" id="KW-0378">Hydrolase</keyword>
<dbReference type="InterPro" id="IPR007868">
    <property type="entry name" value="Hom_end_hint"/>
</dbReference>
<accession>A0A5P8PNG6</accession>
<keyword evidence="1" id="KW-0068">Autocatalytic cleavage</keyword>